<dbReference type="Proteomes" id="UP001234297">
    <property type="component" value="Chromosome 9"/>
</dbReference>
<name>A0ACC2KH08_PERAE</name>
<comment type="caution">
    <text evidence="1">The sequence shown here is derived from an EMBL/GenBank/DDBJ whole genome shotgun (WGS) entry which is preliminary data.</text>
</comment>
<accession>A0ACC2KH08</accession>
<sequence>MSSVECTGCRQDHRPHLLHNLRHRGSFHRICTSCVLKSHPGSFCPCCLDLFDGPPPSDLIKCSKCPATAHPACVRPETAASPAPAAYVCPSCSNPSFSFFDASRRSESKRVIDLKSAKALLAAARIATASMNRAANLARLEAEKKVKEAAFARKRARDALENVAAVACREKKEKGKEAKEVVSDAIVVAEPKKKTKANSGVASAAASEAQKRVQSHKLGGFVAAPSGNDGFKATAVLVQRTPKKAVAAEEKDKLTGSPSSVLGRHHLQNHVADEEKEKTLAFSGPSAVAGQQQQSQNSSFLLKEEEGEKGKPNGLAESDSGPHEPPLPKPNQDASVSMANPGVVLMGLQDAGSLIL</sequence>
<gene>
    <name evidence="1" type="ORF">MRB53_028940</name>
</gene>
<keyword evidence="2" id="KW-1185">Reference proteome</keyword>
<protein>
    <submittedName>
        <fullName evidence="1">Uncharacterized protein</fullName>
    </submittedName>
</protein>
<dbReference type="EMBL" id="CM056817">
    <property type="protein sequence ID" value="KAJ8620411.1"/>
    <property type="molecule type" value="Genomic_DNA"/>
</dbReference>
<organism evidence="1 2">
    <name type="scientific">Persea americana</name>
    <name type="common">Avocado</name>
    <dbReference type="NCBI Taxonomy" id="3435"/>
    <lineage>
        <taxon>Eukaryota</taxon>
        <taxon>Viridiplantae</taxon>
        <taxon>Streptophyta</taxon>
        <taxon>Embryophyta</taxon>
        <taxon>Tracheophyta</taxon>
        <taxon>Spermatophyta</taxon>
        <taxon>Magnoliopsida</taxon>
        <taxon>Magnoliidae</taxon>
        <taxon>Laurales</taxon>
        <taxon>Lauraceae</taxon>
        <taxon>Persea</taxon>
    </lineage>
</organism>
<evidence type="ECO:0000313" key="2">
    <source>
        <dbReference type="Proteomes" id="UP001234297"/>
    </source>
</evidence>
<proteinExistence type="predicted"/>
<evidence type="ECO:0000313" key="1">
    <source>
        <dbReference type="EMBL" id="KAJ8620411.1"/>
    </source>
</evidence>
<reference evidence="1 2" key="1">
    <citation type="journal article" date="2022" name="Hortic Res">
        <title>A haplotype resolved chromosomal level avocado genome allows analysis of novel avocado genes.</title>
        <authorList>
            <person name="Nath O."/>
            <person name="Fletcher S.J."/>
            <person name="Hayward A."/>
            <person name="Shaw L.M."/>
            <person name="Masouleh A.K."/>
            <person name="Furtado A."/>
            <person name="Henry R.J."/>
            <person name="Mitter N."/>
        </authorList>
    </citation>
    <scope>NUCLEOTIDE SEQUENCE [LARGE SCALE GENOMIC DNA]</scope>
    <source>
        <strain evidence="2">cv. Hass</strain>
    </source>
</reference>